<proteinExistence type="predicted"/>
<comment type="caution">
    <text evidence="1">The sequence shown here is derived from an EMBL/GenBank/DDBJ whole genome shotgun (WGS) entry which is preliminary data.</text>
</comment>
<dbReference type="Proteomes" id="UP000634136">
    <property type="component" value="Unassembled WGS sequence"/>
</dbReference>
<name>A0A834X5G1_9FABA</name>
<dbReference type="EMBL" id="JAAIUW010000003">
    <property type="protein sequence ID" value="KAF7838092.1"/>
    <property type="molecule type" value="Genomic_DNA"/>
</dbReference>
<protein>
    <recommendedName>
        <fullName evidence="3">BHLH domain-containing protein</fullName>
    </recommendedName>
</protein>
<evidence type="ECO:0008006" key="3">
    <source>
        <dbReference type="Google" id="ProtNLM"/>
    </source>
</evidence>
<dbReference type="OrthoDB" id="1363133at2759"/>
<gene>
    <name evidence="1" type="ORF">G2W53_006574</name>
</gene>
<sequence>MRTRGSGSGLHVKGRKRRAKVVWLGKKGGNGIERKLRELQRSVPGSQGIMEVKTLYQTIENYIILLEAKVTILRSLSTLYGV</sequence>
<reference evidence="1" key="1">
    <citation type="submission" date="2020-09" db="EMBL/GenBank/DDBJ databases">
        <title>Genome-Enabled Discovery of Anthraquinone Biosynthesis in Senna tora.</title>
        <authorList>
            <person name="Kang S.-H."/>
            <person name="Pandey R.P."/>
            <person name="Lee C.-M."/>
            <person name="Sim J.-S."/>
            <person name="Jeong J.-T."/>
            <person name="Choi B.-S."/>
            <person name="Jung M."/>
            <person name="Ginzburg D."/>
            <person name="Zhao K."/>
            <person name="Won S.Y."/>
            <person name="Oh T.-J."/>
            <person name="Yu Y."/>
            <person name="Kim N.-H."/>
            <person name="Lee O.R."/>
            <person name="Lee T.-H."/>
            <person name="Bashyal P."/>
            <person name="Kim T.-S."/>
            <person name="Lee W.-H."/>
            <person name="Kawkins C."/>
            <person name="Kim C.-K."/>
            <person name="Kim J.S."/>
            <person name="Ahn B.O."/>
            <person name="Rhee S.Y."/>
            <person name="Sohng J.K."/>
        </authorList>
    </citation>
    <scope>NUCLEOTIDE SEQUENCE</scope>
    <source>
        <tissue evidence="1">Leaf</tissue>
    </source>
</reference>
<organism evidence="1 2">
    <name type="scientific">Senna tora</name>
    <dbReference type="NCBI Taxonomy" id="362788"/>
    <lineage>
        <taxon>Eukaryota</taxon>
        <taxon>Viridiplantae</taxon>
        <taxon>Streptophyta</taxon>
        <taxon>Embryophyta</taxon>
        <taxon>Tracheophyta</taxon>
        <taxon>Spermatophyta</taxon>
        <taxon>Magnoliopsida</taxon>
        <taxon>eudicotyledons</taxon>
        <taxon>Gunneridae</taxon>
        <taxon>Pentapetalae</taxon>
        <taxon>rosids</taxon>
        <taxon>fabids</taxon>
        <taxon>Fabales</taxon>
        <taxon>Fabaceae</taxon>
        <taxon>Caesalpinioideae</taxon>
        <taxon>Cassia clade</taxon>
        <taxon>Senna</taxon>
    </lineage>
</organism>
<accession>A0A834X5G1</accession>
<evidence type="ECO:0000313" key="1">
    <source>
        <dbReference type="EMBL" id="KAF7838092.1"/>
    </source>
</evidence>
<evidence type="ECO:0000313" key="2">
    <source>
        <dbReference type="Proteomes" id="UP000634136"/>
    </source>
</evidence>
<keyword evidence="2" id="KW-1185">Reference proteome</keyword>
<dbReference type="AlphaFoldDB" id="A0A834X5G1"/>